<comment type="caution">
    <text evidence="2">The sequence shown here is derived from an EMBL/GenBank/DDBJ whole genome shotgun (WGS) entry which is preliminary data.</text>
</comment>
<gene>
    <name evidence="2" type="ORF">F8388_019009</name>
</gene>
<evidence type="ECO:0000259" key="1">
    <source>
        <dbReference type="Pfam" id="PF13963"/>
    </source>
</evidence>
<accession>A0A7J6H2G2</accession>
<evidence type="ECO:0000313" key="2">
    <source>
        <dbReference type="EMBL" id="KAF4388830.1"/>
    </source>
</evidence>
<feature type="domain" description="Transposase-associated" evidence="1">
    <location>
        <begin position="27"/>
        <end position="95"/>
    </location>
</feature>
<dbReference type="Pfam" id="PF13963">
    <property type="entry name" value="Transpos_assoc"/>
    <property type="match status" value="1"/>
</dbReference>
<name>A0A7J6H2G2_CANSA</name>
<proteinExistence type="predicted"/>
<dbReference type="InterPro" id="IPR029480">
    <property type="entry name" value="Transpos_assoc"/>
</dbReference>
<dbReference type="AlphaFoldDB" id="A0A7J6H2G2"/>
<organism evidence="2 3">
    <name type="scientific">Cannabis sativa</name>
    <name type="common">Hemp</name>
    <name type="synonym">Marijuana</name>
    <dbReference type="NCBI Taxonomy" id="3483"/>
    <lineage>
        <taxon>Eukaryota</taxon>
        <taxon>Viridiplantae</taxon>
        <taxon>Streptophyta</taxon>
        <taxon>Embryophyta</taxon>
        <taxon>Tracheophyta</taxon>
        <taxon>Spermatophyta</taxon>
        <taxon>Magnoliopsida</taxon>
        <taxon>eudicotyledons</taxon>
        <taxon>Gunneridae</taxon>
        <taxon>Pentapetalae</taxon>
        <taxon>rosids</taxon>
        <taxon>fabids</taxon>
        <taxon>Rosales</taxon>
        <taxon>Cannabaceae</taxon>
        <taxon>Cannabis</taxon>
    </lineage>
</organism>
<dbReference type="Proteomes" id="UP000525078">
    <property type="component" value="Unassembled WGS sequence"/>
</dbReference>
<sequence>MLWPYRRLHLYLRPVNLNLPSFKMDRSLMSANRLSVEYSEGVDHFLDFCQKYAKNPKLVLCPFLKCCNIDITRINEHIFRNDIDKSYKVWVHHGEKNRVSGEEMSKSNNTLSKRFRRILLAAISSVSSQSSSLTVKGFFSMPNNALGTFCWLRRSFILLCKREKLSLSQSFSISSFWLVMFLESHKPLYLLGPNSLLDIITLISEFLTKMWRLIGRLLKFQSLRHNYLRST</sequence>
<dbReference type="EMBL" id="JAATIP010000033">
    <property type="protein sequence ID" value="KAF4388830.1"/>
    <property type="molecule type" value="Genomic_DNA"/>
</dbReference>
<reference evidence="2 3" key="1">
    <citation type="journal article" date="2020" name="bioRxiv">
        <title>Sequence and annotation of 42 cannabis genomes reveals extensive copy number variation in cannabinoid synthesis and pathogen resistance genes.</title>
        <authorList>
            <person name="Mckernan K.J."/>
            <person name="Helbert Y."/>
            <person name="Kane L.T."/>
            <person name="Ebling H."/>
            <person name="Zhang L."/>
            <person name="Liu B."/>
            <person name="Eaton Z."/>
            <person name="Mclaughlin S."/>
            <person name="Kingan S."/>
            <person name="Baybayan P."/>
            <person name="Concepcion G."/>
            <person name="Jordan M."/>
            <person name="Riva A."/>
            <person name="Barbazuk W."/>
            <person name="Harkins T."/>
        </authorList>
    </citation>
    <scope>NUCLEOTIDE SEQUENCE [LARGE SCALE GENOMIC DNA]</scope>
    <source>
        <strain evidence="3">cv. Jamaican Lion 4</strain>
        <tissue evidence="2">Leaf</tissue>
    </source>
</reference>
<evidence type="ECO:0000313" key="3">
    <source>
        <dbReference type="Proteomes" id="UP000525078"/>
    </source>
</evidence>
<protein>
    <recommendedName>
        <fullName evidence="1">Transposase-associated domain-containing protein</fullName>
    </recommendedName>
</protein>